<evidence type="ECO:0000313" key="4">
    <source>
        <dbReference type="EMBL" id="TCD61199.1"/>
    </source>
</evidence>
<comment type="caution">
    <text evidence="4">The sequence shown here is derived from an EMBL/GenBank/DDBJ whole genome shotgun (WGS) entry which is preliminary data.</text>
</comment>
<evidence type="ECO:0000256" key="2">
    <source>
        <dbReference type="SAM" id="SignalP"/>
    </source>
</evidence>
<organism evidence="4 5">
    <name type="scientific">Steccherinum ochraceum</name>
    <dbReference type="NCBI Taxonomy" id="92696"/>
    <lineage>
        <taxon>Eukaryota</taxon>
        <taxon>Fungi</taxon>
        <taxon>Dikarya</taxon>
        <taxon>Basidiomycota</taxon>
        <taxon>Agaricomycotina</taxon>
        <taxon>Agaricomycetes</taxon>
        <taxon>Polyporales</taxon>
        <taxon>Steccherinaceae</taxon>
        <taxon>Steccherinum</taxon>
    </lineage>
</organism>
<evidence type="ECO:0000259" key="3">
    <source>
        <dbReference type="PROSITE" id="PS51212"/>
    </source>
</evidence>
<evidence type="ECO:0000313" key="5">
    <source>
        <dbReference type="Proteomes" id="UP000292702"/>
    </source>
</evidence>
<evidence type="ECO:0000256" key="1">
    <source>
        <dbReference type="SAM" id="MobiDB-lite"/>
    </source>
</evidence>
<feature type="domain" description="WSC" evidence="3">
    <location>
        <begin position="542"/>
        <end position="632"/>
    </location>
</feature>
<feature type="signal peptide" evidence="2">
    <location>
        <begin position="1"/>
        <end position="24"/>
    </location>
</feature>
<dbReference type="AlphaFoldDB" id="A0A4R0RAI2"/>
<feature type="chain" id="PRO_5020777392" description="WSC domain-containing protein" evidence="2">
    <location>
        <begin position="25"/>
        <end position="654"/>
    </location>
</feature>
<sequence length="654" mass="68551">MRFSDSLRAHFVLSALLALPLVNGVHVIFGGTRPVVTTRLDPIVNAGQVGSHMHSIAGGNGFKNTYSYEALTSESTCTTIVVPQDKSNYWTPSIYHHNANDGTFSLMPASFNIYYLVRGDQTGDKIVAPPPGLVMVAGDPNRRTYNADNHADQAVSFVCLDYSGSHNGDPDWAERPDFFDHNCPNGMRAQIFFPACWDGKNLDSADHKSHMAYPIDAYNNGKCPDTHPVHIISIFYEMIVSTDQFDYHGPGTWVLANGDTTGLGFHGDFAMGWTDPGLITSLINDCPNAAGNVADCPALAAVMDSNAASACRFNGQIVDEPVGDKTPLTALPGCNPVWEGTGPKPTCDGTSAPPPMSGTQEPLLAGWSNIGCIAEGTSGRALTGASTVDATGMTVNKCAAFCAGKGFTYAGIEWSQECYCGNSLVNGASKNTVADEQCSNACAGNQFETCGGPQRLTLIYNPTPGQAPPASASSSTSSSSASPSSPAKTSSTTTSSPTTLVIPPSSVASSTPVSSVTPAKPTSTTPAAPSSTPSSSPSAPGTWVADGCVKDTASRTLQGFSTSSDSMTIATCQSTCDSKGFTYAGLEFGKECYCGNELVDRVDINQAQQCYMTCSDGKKCGGTWAISLFKKNGHVARSQKARHFGRNAHAHASL</sequence>
<dbReference type="PANTHER" id="PTHR43662">
    <property type="match status" value="1"/>
</dbReference>
<dbReference type="STRING" id="92696.A0A4R0RAI2"/>
<keyword evidence="5" id="KW-1185">Reference proteome</keyword>
<dbReference type="Proteomes" id="UP000292702">
    <property type="component" value="Unassembled WGS sequence"/>
</dbReference>
<protein>
    <recommendedName>
        <fullName evidence="3">WSC domain-containing protein</fullName>
    </recommendedName>
</protein>
<dbReference type="Pfam" id="PF09362">
    <property type="entry name" value="DUF1996"/>
    <property type="match status" value="1"/>
</dbReference>
<feature type="compositionally biased region" description="Low complexity" evidence="1">
    <location>
        <begin position="462"/>
        <end position="540"/>
    </location>
</feature>
<dbReference type="PROSITE" id="PS51212">
    <property type="entry name" value="WSC"/>
    <property type="match status" value="2"/>
</dbReference>
<dbReference type="InterPro" id="IPR018535">
    <property type="entry name" value="DUF1996"/>
</dbReference>
<dbReference type="Pfam" id="PF01822">
    <property type="entry name" value="WSC"/>
    <property type="match status" value="2"/>
</dbReference>
<proteinExistence type="predicted"/>
<reference evidence="4 5" key="1">
    <citation type="submission" date="2018-11" db="EMBL/GenBank/DDBJ databases">
        <title>Genome assembly of Steccherinum ochraceum LE-BIN_3174, the white-rot fungus of the Steccherinaceae family (The Residual Polyporoid clade, Polyporales, Basidiomycota).</title>
        <authorList>
            <person name="Fedorova T.V."/>
            <person name="Glazunova O.A."/>
            <person name="Landesman E.O."/>
            <person name="Moiseenko K.V."/>
            <person name="Psurtseva N.V."/>
            <person name="Savinova O.S."/>
            <person name="Shakhova N.V."/>
            <person name="Tyazhelova T.V."/>
            <person name="Vasina D.V."/>
        </authorList>
    </citation>
    <scope>NUCLEOTIDE SEQUENCE [LARGE SCALE GENOMIC DNA]</scope>
    <source>
        <strain evidence="4 5">LE-BIN_3174</strain>
    </source>
</reference>
<dbReference type="PANTHER" id="PTHR43662:SF3">
    <property type="entry name" value="DOMAIN PROTEIN, PUTATIVE (AFU_ORTHOLOGUE AFUA_6G11970)-RELATED"/>
    <property type="match status" value="1"/>
</dbReference>
<dbReference type="EMBL" id="RWJN01000493">
    <property type="protein sequence ID" value="TCD61199.1"/>
    <property type="molecule type" value="Genomic_DNA"/>
</dbReference>
<gene>
    <name evidence="4" type="ORF">EIP91_008787</name>
</gene>
<dbReference type="OrthoDB" id="74764at2759"/>
<dbReference type="InterPro" id="IPR002889">
    <property type="entry name" value="WSC_carb-bd"/>
</dbReference>
<feature type="region of interest" description="Disordered" evidence="1">
    <location>
        <begin position="458"/>
        <end position="543"/>
    </location>
</feature>
<name>A0A4R0RAI2_9APHY</name>
<feature type="domain" description="WSC" evidence="3">
    <location>
        <begin position="366"/>
        <end position="462"/>
    </location>
</feature>
<accession>A0A4R0RAI2</accession>
<dbReference type="SMART" id="SM00321">
    <property type="entry name" value="WSC"/>
    <property type="match status" value="2"/>
</dbReference>
<keyword evidence="2" id="KW-0732">Signal</keyword>